<reference evidence="2" key="1">
    <citation type="submission" date="2018-05" db="EMBL/GenBank/DDBJ databases">
        <authorList>
            <person name="Lanie J.A."/>
            <person name="Ng W.-L."/>
            <person name="Kazmierczak K.M."/>
            <person name="Andrzejewski T.M."/>
            <person name="Davidsen T.M."/>
            <person name="Wayne K.J."/>
            <person name="Tettelin H."/>
            <person name="Glass J.I."/>
            <person name="Rusch D."/>
            <person name="Podicherti R."/>
            <person name="Tsui H.-C.T."/>
            <person name="Winkler M.E."/>
        </authorList>
    </citation>
    <scope>NUCLEOTIDE SEQUENCE</scope>
</reference>
<feature type="transmembrane region" description="Helical" evidence="1">
    <location>
        <begin position="21"/>
        <end position="41"/>
    </location>
</feature>
<feature type="transmembrane region" description="Helical" evidence="1">
    <location>
        <begin position="198"/>
        <end position="215"/>
    </location>
</feature>
<keyword evidence="1" id="KW-1133">Transmembrane helix</keyword>
<sequence length="303" mass="35103">FNLNTMGLLGRQFNLERSAEDSLLLVLSTLTFTISLFSGYMESGIGKLISLPLFGIEFHLISTPVWLISGIACIMCLQQLFHKIWSHGIWLIGVYWLTALGTIILFVMFDQGYIWFFVALILIFLAIFLMYWMILEIYSLRYSILGEIPEADRSISLTDWLLSVPSFFICTFISYYYYTKLYAGEDGWFTFGHASEGYLVFQFGVFFSGMYILYLPQSLLGDYLEFSDLDINTSYKVDQDKVQQRLADYSKSFDEGKVQATLVDLYRMADEDPEAWSRFGEFYSGWSVEEIKLFITKLEELKA</sequence>
<dbReference type="AlphaFoldDB" id="A0A381ZCB0"/>
<feature type="transmembrane region" description="Helical" evidence="1">
    <location>
        <begin position="114"/>
        <end position="134"/>
    </location>
</feature>
<proteinExistence type="predicted"/>
<keyword evidence="1" id="KW-0812">Transmembrane</keyword>
<evidence type="ECO:0000313" key="2">
    <source>
        <dbReference type="EMBL" id="SVA86393.1"/>
    </source>
</evidence>
<evidence type="ECO:0000256" key="1">
    <source>
        <dbReference type="SAM" id="Phobius"/>
    </source>
</evidence>
<feature type="transmembrane region" description="Helical" evidence="1">
    <location>
        <begin position="155"/>
        <end position="178"/>
    </location>
</feature>
<feature type="transmembrane region" description="Helical" evidence="1">
    <location>
        <begin position="53"/>
        <end position="77"/>
    </location>
</feature>
<protein>
    <submittedName>
        <fullName evidence="2">Uncharacterized protein</fullName>
    </submittedName>
</protein>
<accession>A0A381ZCB0</accession>
<organism evidence="2">
    <name type="scientific">marine metagenome</name>
    <dbReference type="NCBI Taxonomy" id="408172"/>
    <lineage>
        <taxon>unclassified sequences</taxon>
        <taxon>metagenomes</taxon>
        <taxon>ecological metagenomes</taxon>
    </lineage>
</organism>
<feature type="transmembrane region" description="Helical" evidence="1">
    <location>
        <begin position="89"/>
        <end position="108"/>
    </location>
</feature>
<feature type="non-terminal residue" evidence="2">
    <location>
        <position position="1"/>
    </location>
</feature>
<gene>
    <name evidence="2" type="ORF">METZ01_LOCUS139247</name>
</gene>
<keyword evidence="1" id="KW-0472">Membrane</keyword>
<dbReference type="EMBL" id="UINC01020616">
    <property type="protein sequence ID" value="SVA86393.1"/>
    <property type="molecule type" value="Genomic_DNA"/>
</dbReference>
<name>A0A381ZCB0_9ZZZZ</name>